<feature type="transmembrane region" description="Helical" evidence="2">
    <location>
        <begin position="36"/>
        <end position="55"/>
    </location>
</feature>
<feature type="transmembrane region" description="Helical" evidence="2">
    <location>
        <begin position="102"/>
        <end position="124"/>
    </location>
</feature>
<sequence>MAGLSLYAVAAIIDVGLQVAGWAVSSALKTEKLYDGFGSVTFISIALAALAGLGGSGTAKQVVLCGLVLLWALRLGSFLVVRVFKTGGDKRFDRVKSNPGKFAVYWTLQGLWVYVTLLPFLFAISATGGASTAFGILDSIGLSVFALGFGVESIADLQKFKFKVDGNSGFIRTGLWKFSRHPNYFGEIVLWWGVYLVCAPSLVGPQHLAAFSPLFVTGLLCFVSGIPLLERSADRKWGSDPEYLEYKQRTPVLIPFLHTRSLENKDAAAQGAEEAQQSDGLEQPFVP</sequence>
<dbReference type="Gene3D" id="1.20.120.1630">
    <property type="match status" value="1"/>
</dbReference>
<keyword evidence="4" id="KW-1185">Reference proteome</keyword>
<dbReference type="GO" id="GO:0016020">
    <property type="term" value="C:membrane"/>
    <property type="evidence" value="ECO:0007669"/>
    <property type="project" value="TreeGrafter"/>
</dbReference>
<reference evidence="3 4" key="1">
    <citation type="submission" date="2024-03" db="EMBL/GenBank/DDBJ databases">
        <title>Complete genome sequence of the green alga Chloropicon roscoffensis RCC1871.</title>
        <authorList>
            <person name="Lemieux C."/>
            <person name="Pombert J.-F."/>
            <person name="Otis C."/>
            <person name="Turmel M."/>
        </authorList>
    </citation>
    <scope>NUCLEOTIDE SEQUENCE [LARGE SCALE GENOMIC DNA]</scope>
    <source>
        <strain evidence="3 4">RCC1871</strain>
    </source>
</reference>
<dbReference type="PANTHER" id="PTHR32251:SF17">
    <property type="entry name" value="STEROID 5-ALPHA REDUCTASE C-TERMINAL DOMAIN-CONTAINING PROTEIN"/>
    <property type="match status" value="1"/>
</dbReference>
<dbReference type="AlphaFoldDB" id="A0AAX4P261"/>
<dbReference type="Proteomes" id="UP001472866">
    <property type="component" value="Chromosome 02"/>
</dbReference>
<dbReference type="InterPro" id="IPR010721">
    <property type="entry name" value="UstE-like"/>
</dbReference>
<name>A0AAX4P261_9CHLO</name>
<feature type="compositionally biased region" description="Low complexity" evidence="1">
    <location>
        <begin position="267"/>
        <end position="277"/>
    </location>
</feature>
<evidence type="ECO:0000313" key="3">
    <source>
        <dbReference type="EMBL" id="WZN59839.1"/>
    </source>
</evidence>
<evidence type="ECO:0000256" key="1">
    <source>
        <dbReference type="SAM" id="MobiDB-lite"/>
    </source>
</evidence>
<accession>A0AAX4P261</accession>
<dbReference type="EMBL" id="CP151502">
    <property type="protein sequence ID" value="WZN59839.1"/>
    <property type="molecule type" value="Genomic_DNA"/>
</dbReference>
<proteinExistence type="predicted"/>
<dbReference type="PROSITE" id="PS50244">
    <property type="entry name" value="S5A_REDUCTASE"/>
    <property type="match status" value="1"/>
</dbReference>
<keyword evidence="2" id="KW-0472">Membrane</keyword>
<evidence type="ECO:0000313" key="4">
    <source>
        <dbReference type="Proteomes" id="UP001472866"/>
    </source>
</evidence>
<organism evidence="3 4">
    <name type="scientific">Chloropicon roscoffensis</name>
    <dbReference type="NCBI Taxonomy" id="1461544"/>
    <lineage>
        <taxon>Eukaryota</taxon>
        <taxon>Viridiplantae</taxon>
        <taxon>Chlorophyta</taxon>
        <taxon>Chloropicophyceae</taxon>
        <taxon>Chloropicales</taxon>
        <taxon>Chloropicaceae</taxon>
        <taxon>Chloropicon</taxon>
    </lineage>
</organism>
<feature type="region of interest" description="Disordered" evidence="1">
    <location>
        <begin position="267"/>
        <end position="287"/>
    </location>
</feature>
<feature type="transmembrane region" description="Helical" evidence="2">
    <location>
        <begin position="6"/>
        <end position="24"/>
    </location>
</feature>
<feature type="transmembrane region" description="Helical" evidence="2">
    <location>
        <begin position="130"/>
        <end position="151"/>
    </location>
</feature>
<evidence type="ECO:0000256" key="2">
    <source>
        <dbReference type="SAM" id="Phobius"/>
    </source>
</evidence>
<dbReference type="Pfam" id="PF06966">
    <property type="entry name" value="DUF1295"/>
    <property type="match status" value="1"/>
</dbReference>
<keyword evidence="2" id="KW-1133">Transmembrane helix</keyword>
<feature type="transmembrane region" description="Helical" evidence="2">
    <location>
        <begin position="209"/>
        <end position="229"/>
    </location>
</feature>
<feature type="transmembrane region" description="Helical" evidence="2">
    <location>
        <begin position="61"/>
        <end position="81"/>
    </location>
</feature>
<dbReference type="PANTHER" id="PTHR32251">
    <property type="entry name" value="3-OXO-5-ALPHA-STEROID 4-DEHYDROGENASE"/>
    <property type="match status" value="1"/>
</dbReference>
<keyword evidence="2" id="KW-0812">Transmembrane</keyword>
<gene>
    <name evidence="3" type="ORF">HKI87_02g13670</name>
</gene>
<protein>
    <submittedName>
        <fullName evidence="3">DUF1295 domain-containing protein</fullName>
    </submittedName>
</protein>
<feature type="transmembrane region" description="Helical" evidence="2">
    <location>
        <begin position="184"/>
        <end position="203"/>
    </location>
</feature>